<feature type="transmembrane region" description="Helical" evidence="7">
    <location>
        <begin position="338"/>
        <end position="364"/>
    </location>
</feature>
<keyword evidence="5 7" id="KW-1133">Transmembrane helix</keyword>
<evidence type="ECO:0000256" key="5">
    <source>
        <dbReference type="ARBA" id="ARBA00022989"/>
    </source>
</evidence>
<keyword evidence="10" id="KW-1185">Reference proteome</keyword>
<dbReference type="PANTHER" id="PTHR23513">
    <property type="entry name" value="INTEGRAL MEMBRANE EFFLUX PROTEIN-RELATED"/>
    <property type="match status" value="1"/>
</dbReference>
<feature type="transmembrane region" description="Helical" evidence="7">
    <location>
        <begin position="370"/>
        <end position="389"/>
    </location>
</feature>
<dbReference type="Gene3D" id="1.20.1250.20">
    <property type="entry name" value="MFS general substrate transporter like domains"/>
    <property type="match status" value="1"/>
</dbReference>
<sequence length="407" mass="44231">MRTWKQPLLLLAGVGISNLGAWVYFIALNLIVLEMTQSPFAVSVLYILVPLAALCANVWSGSVIDRTDTRRLMMWLDALRAIVVFSLAFIDSLALIYVLVFVLNVASSVFESASLVYMTKLVPSGDRQRFNALKNFVQSAGFILGPAIAGLLFMIGTPTLAIQLNALALLASVGILSLLPTLFTGSDEVEVLSLRMIIEDWKSVVRFASTMRYVTLVYGLFCVMTIFMSGLDSLEASFATQVLGFSESRYGFLVSVAGAGIITGSIINATFSARLTLPFLISFGAILTPVGYLVFAFSESFVLAAVGFFLLTFALSFANTGFLSFYQNNVPTDLMGRFSGVINVAESVLIIELTFGIGLLAEYVGIRSTYVAFSLAFLLVGLVTVRVVLERSKRGRFEMDSMESNVS</sequence>
<dbReference type="RefSeq" id="WP_214719628.1">
    <property type="nucleotide sequence ID" value="NZ_CP183077.1"/>
</dbReference>
<accession>A0ABT7MLW3</accession>
<feature type="transmembrane region" description="Helical" evidence="7">
    <location>
        <begin position="250"/>
        <end position="268"/>
    </location>
</feature>
<evidence type="ECO:0000256" key="7">
    <source>
        <dbReference type="SAM" id="Phobius"/>
    </source>
</evidence>
<evidence type="ECO:0000256" key="4">
    <source>
        <dbReference type="ARBA" id="ARBA00022692"/>
    </source>
</evidence>
<comment type="caution">
    <text evidence="9">The sequence shown here is derived from an EMBL/GenBank/DDBJ whole genome shotgun (WGS) entry which is preliminary data.</text>
</comment>
<evidence type="ECO:0000256" key="3">
    <source>
        <dbReference type="ARBA" id="ARBA00022475"/>
    </source>
</evidence>
<dbReference type="EMBL" id="JASWER010000001">
    <property type="protein sequence ID" value="MDL5376131.1"/>
    <property type="molecule type" value="Genomic_DNA"/>
</dbReference>
<feature type="transmembrane region" description="Helical" evidence="7">
    <location>
        <begin position="204"/>
        <end position="230"/>
    </location>
</feature>
<dbReference type="PANTHER" id="PTHR23513:SF6">
    <property type="entry name" value="MAJOR FACILITATOR SUPERFAMILY ASSOCIATED DOMAIN-CONTAINING PROTEIN"/>
    <property type="match status" value="1"/>
</dbReference>
<dbReference type="SUPFAM" id="SSF103473">
    <property type="entry name" value="MFS general substrate transporter"/>
    <property type="match status" value="1"/>
</dbReference>
<dbReference type="Pfam" id="PF07690">
    <property type="entry name" value="MFS_1"/>
    <property type="match status" value="1"/>
</dbReference>
<feature type="domain" description="Major facilitator superfamily (MFS) profile" evidence="8">
    <location>
        <begin position="6"/>
        <end position="393"/>
    </location>
</feature>
<gene>
    <name evidence="9" type="ORF">QR695_03800</name>
</gene>
<dbReference type="PROSITE" id="PS50850">
    <property type="entry name" value="MFS"/>
    <property type="match status" value="1"/>
</dbReference>
<evidence type="ECO:0000256" key="2">
    <source>
        <dbReference type="ARBA" id="ARBA00022448"/>
    </source>
</evidence>
<proteinExistence type="predicted"/>
<dbReference type="InterPro" id="IPR036259">
    <property type="entry name" value="MFS_trans_sf"/>
</dbReference>
<feature type="transmembrane region" description="Helical" evidence="7">
    <location>
        <begin position="40"/>
        <end position="60"/>
    </location>
</feature>
<keyword evidence="2" id="KW-0813">Transport</keyword>
<keyword evidence="3" id="KW-1003">Cell membrane</keyword>
<evidence type="ECO:0000313" key="9">
    <source>
        <dbReference type="EMBL" id="MDL5376131.1"/>
    </source>
</evidence>
<reference evidence="9 10" key="1">
    <citation type="submission" date="2023-06" db="EMBL/GenBank/DDBJ databases">
        <title>Influencing factors and mechanism of Cr(VI) reduction by facultative anaerobic Exiguobacterium sp. PY14.</title>
        <authorList>
            <person name="Zou L."/>
        </authorList>
    </citation>
    <scope>NUCLEOTIDE SEQUENCE [LARGE SCALE GENOMIC DNA]</scope>
    <source>
        <strain evidence="9 10">PY14</strain>
    </source>
</reference>
<feature type="transmembrane region" description="Helical" evidence="7">
    <location>
        <begin position="7"/>
        <end position="28"/>
    </location>
</feature>
<protein>
    <submittedName>
        <fullName evidence="9">MFS transporter</fullName>
    </submittedName>
</protein>
<organism evidence="9 10">
    <name type="scientific">Exiguobacterium mexicanum</name>
    <dbReference type="NCBI Taxonomy" id="340146"/>
    <lineage>
        <taxon>Bacteria</taxon>
        <taxon>Bacillati</taxon>
        <taxon>Bacillota</taxon>
        <taxon>Bacilli</taxon>
        <taxon>Bacillales</taxon>
        <taxon>Bacillales Family XII. Incertae Sedis</taxon>
        <taxon>Exiguobacterium</taxon>
    </lineage>
</organism>
<dbReference type="InterPro" id="IPR011701">
    <property type="entry name" value="MFS"/>
</dbReference>
<dbReference type="InterPro" id="IPR022324">
    <property type="entry name" value="Bacilysin_exporter_BacE_put"/>
</dbReference>
<evidence type="ECO:0000259" key="8">
    <source>
        <dbReference type="PROSITE" id="PS50850"/>
    </source>
</evidence>
<feature type="transmembrane region" description="Helical" evidence="7">
    <location>
        <begin position="301"/>
        <end position="326"/>
    </location>
</feature>
<dbReference type="CDD" id="cd06173">
    <property type="entry name" value="MFS_MefA_like"/>
    <property type="match status" value="1"/>
</dbReference>
<name>A0ABT7MLW3_9BACL</name>
<dbReference type="Proteomes" id="UP001230807">
    <property type="component" value="Unassembled WGS sequence"/>
</dbReference>
<feature type="transmembrane region" description="Helical" evidence="7">
    <location>
        <begin position="139"/>
        <end position="156"/>
    </location>
</feature>
<evidence type="ECO:0000256" key="6">
    <source>
        <dbReference type="ARBA" id="ARBA00023136"/>
    </source>
</evidence>
<dbReference type="InterPro" id="IPR020846">
    <property type="entry name" value="MFS_dom"/>
</dbReference>
<keyword evidence="4 7" id="KW-0812">Transmembrane</keyword>
<dbReference type="PRINTS" id="PR01988">
    <property type="entry name" value="EXPORTERBACE"/>
</dbReference>
<keyword evidence="6 7" id="KW-0472">Membrane</keyword>
<feature type="transmembrane region" description="Helical" evidence="7">
    <location>
        <begin position="275"/>
        <end position="295"/>
    </location>
</feature>
<evidence type="ECO:0000256" key="1">
    <source>
        <dbReference type="ARBA" id="ARBA00004651"/>
    </source>
</evidence>
<comment type="subcellular location">
    <subcellularLocation>
        <location evidence="1">Cell membrane</location>
        <topology evidence="1">Multi-pass membrane protein</topology>
    </subcellularLocation>
</comment>
<evidence type="ECO:0000313" key="10">
    <source>
        <dbReference type="Proteomes" id="UP001230807"/>
    </source>
</evidence>